<dbReference type="Gene3D" id="3.30.930.10">
    <property type="entry name" value="Bira Bifunctional Protein, Domain 2"/>
    <property type="match status" value="1"/>
</dbReference>
<evidence type="ECO:0000313" key="3">
    <source>
        <dbReference type="Proteomes" id="UP000245119"/>
    </source>
</evidence>
<dbReference type="GO" id="GO:0006264">
    <property type="term" value="P:mitochondrial DNA replication"/>
    <property type="evidence" value="ECO:0007669"/>
    <property type="project" value="TreeGrafter"/>
</dbReference>
<name>A0A2T7PVV8_POMCA</name>
<dbReference type="InterPro" id="IPR045864">
    <property type="entry name" value="aa-tRNA-synth_II/BPL/LPL"/>
</dbReference>
<dbReference type="InterPro" id="IPR036621">
    <property type="entry name" value="Anticodon-bd_dom_sf"/>
</dbReference>
<dbReference type="SUPFAM" id="SSF55681">
    <property type="entry name" value="Class II aaRS and biotin synthetases"/>
    <property type="match status" value="1"/>
</dbReference>
<dbReference type="AlphaFoldDB" id="A0A2T7PVV8"/>
<keyword evidence="3" id="KW-1185">Reference proteome</keyword>
<dbReference type="Gene3D" id="3.40.50.800">
    <property type="entry name" value="Anticodon-binding domain"/>
    <property type="match status" value="1"/>
</dbReference>
<dbReference type="OrthoDB" id="57698at2759"/>
<gene>
    <name evidence="2" type="ORF">C0Q70_00145</name>
</gene>
<evidence type="ECO:0000259" key="1">
    <source>
        <dbReference type="Pfam" id="PF03129"/>
    </source>
</evidence>
<dbReference type="EMBL" id="PZQS01000001">
    <property type="protein sequence ID" value="PVD37551.1"/>
    <property type="molecule type" value="Genomic_DNA"/>
</dbReference>
<dbReference type="Pfam" id="PF03129">
    <property type="entry name" value="HGTP_anticodon"/>
    <property type="match status" value="1"/>
</dbReference>
<dbReference type="GO" id="GO:0005739">
    <property type="term" value="C:mitochondrion"/>
    <property type="evidence" value="ECO:0007669"/>
    <property type="project" value="TreeGrafter"/>
</dbReference>
<dbReference type="Proteomes" id="UP000245119">
    <property type="component" value="Linkage Group LG1"/>
</dbReference>
<dbReference type="InterPro" id="IPR027031">
    <property type="entry name" value="Gly-tRNA_synthase/POLG2"/>
</dbReference>
<accession>A0A2T7PVV8</accession>
<dbReference type="PANTHER" id="PTHR10745">
    <property type="entry name" value="GLYCYL-TRNA SYNTHETASE/DNA POLYMERASE SUBUNIT GAMMA-2"/>
    <property type="match status" value="1"/>
</dbReference>
<dbReference type="STRING" id="400727.A0A2T7PVV8"/>
<reference evidence="2 3" key="1">
    <citation type="submission" date="2018-04" db="EMBL/GenBank/DDBJ databases">
        <title>The genome of golden apple snail Pomacea canaliculata provides insight into stress tolerance and invasive adaptation.</title>
        <authorList>
            <person name="Liu C."/>
            <person name="Liu B."/>
            <person name="Ren Y."/>
            <person name="Zhang Y."/>
            <person name="Wang H."/>
            <person name="Li S."/>
            <person name="Jiang F."/>
            <person name="Yin L."/>
            <person name="Zhang G."/>
            <person name="Qian W."/>
            <person name="Fan W."/>
        </authorList>
    </citation>
    <scope>NUCLEOTIDE SEQUENCE [LARGE SCALE GENOMIC DNA]</scope>
    <source>
        <strain evidence="2">SZHN2017</strain>
        <tissue evidence="2">Muscle</tissue>
    </source>
</reference>
<evidence type="ECO:0000313" key="2">
    <source>
        <dbReference type="EMBL" id="PVD37551.1"/>
    </source>
</evidence>
<proteinExistence type="predicted"/>
<feature type="domain" description="Anticodon-binding" evidence="1">
    <location>
        <begin position="314"/>
        <end position="404"/>
    </location>
</feature>
<dbReference type="SUPFAM" id="SSF52954">
    <property type="entry name" value="Class II aaRS ABD-related"/>
    <property type="match status" value="1"/>
</dbReference>
<sequence length="415" mass="46463">MGDPKVRRFLKLLSDRGFVQESLVTINGMEKKLFRFGPQGTLLRKNIIKEWWDAVVSHQVNTFCLESSPLMIKTNPQNTSSSTESSVRLVSLDSSSNPVDCALRASLSKECLEAYLSSLQMTSGQLPLSLASTGQCFNLKTEDKSSDNNSKLLNNGLCETHLLSQHYLPPVNVAQAVEFWTRKRLSWWKKFSTNPSKICSSTSSVTNGNKTSISRTIIGYSFPWGIEPLETIDNHGNSPLLDLESKSGPSPQVRHDKAVFHAHLLECQTSVESCMAAFLTDSYREKTVKATSSEKKQDIKKVLQLHPLLCPYHVALSVTGSKKKEVFILSQHVAKELREGNLSVLHLPRNSDSMESQYRRNDELGVPYTVVLSDQTLESGVIIIRSRDTSLKQQHHIKDLQSILLTNLHPTELVK</sequence>
<organism evidence="2 3">
    <name type="scientific">Pomacea canaliculata</name>
    <name type="common">Golden apple snail</name>
    <dbReference type="NCBI Taxonomy" id="400727"/>
    <lineage>
        <taxon>Eukaryota</taxon>
        <taxon>Metazoa</taxon>
        <taxon>Spiralia</taxon>
        <taxon>Lophotrochozoa</taxon>
        <taxon>Mollusca</taxon>
        <taxon>Gastropoda</taxon>
        <taxon>Caenogastropoda</taxon>
        <taxon>Architaenioglossa</taxon>
        <taxon>Ampullarioidea</taxon>
        <taxon>Ampullariidae</taxon>
        <taxon>Pomacea</taxon>
    </lineage>
</organism>
<protein>
    <recommendedName>
        <fullName evidence="1">Anticodon-binding domain-containing protein</fullName>
    </recommendedName>
</protein>
<comment type="caution">
    <text evidence="2">The sequence shown here is derived from an EMBL/GenBank/DDBJ whole genome shotgun (WGS) entry which is preliminary data.</text>
</comment>
<dbReference type="InterPro" id="IPR004154">
    <property type="entry name" value="Anticodon-bd"/>
</dbReference>
<dbReference type="PANTHER" id="PTHR10745:SF8">
    <property type="entry name" value="DNA POLYMERASE SUBUNIT GAMMA-2, MITOCHONDRIAL"/>
    <property type="match status" value="1"/>
</dbReference>